<accession>A0A163AXW1</accession>
<dbReference type="PANTHER" id="PTHR43401">
    <property type="entry name" value="L-THREONINE 3-DEHYDROGENASE"/>
    <property type="match status" value="1"/>
</dbReference>
<dbReference type="InterPro" id="IPR011032">
    <property type="entry name" value="GroES-like_sf"/>
</dbReference>
<proteinExistence type="inferred from homology"/>
<reference evidence="7" key="2">
    <citation type="submission" date="2016-01" db="EMBL/GenBank/DDBJ databases">
        <authorList>
            <person name="Hong K.W."/>
        </authorList>
    </citation>
    <scope>NUCLEOTIDE SEQUENCE</scope>
    <source>
        <strain evidence="7">M40</strain>
    </source>
</reference>
<evidence type="ECO:0000313" key="13">
    <source>
        <dbReference type="Proteomes" id="UP000386281"/>
    </source>
</evidence>
<reference evidence="10 13" key="4">
    <citation type="submission" date="2019-02" db="EMBL/GenBank/DDBJ databases">
        <authorList>
            <consortium name="Pathogen Informatics"/>
        </authorList>
    </citation>
    <scope>NUCLEOTIDE SEQUENCE [LARGE SCALE GENOMIC DNA]</scope>
    <source>
        <strain evidence="10 13">3012STDY7078520</strain>
    </source>
</reference>
<evidence type="ECO:0000256" key="1">
    <source>
        <dbReference type="ARBA" id="ARBA00001947"/>
    </source>
</evidence>
<dbReference type="STRING" id="33889.AVW13_05835"/>
<evidence type="ECO:0000256" key="5">
    <source>
        <dbReference type="RuleBase" id="RU361277"/>
    </source>
</evidence>
<dbReference type="InterPro" id="IPR013154">
    <property type="entry name" value="ADH-like_N"/>
</dbReference>
<dbReference type="RefSeq" id="WP_063249066.1">
    <property type="nucleotide sequence ID" value="NZ_CAACXN010000015.1"/>
</dbReference>
<dbReference type="EMBL" id="NCWY01000006">
    <property type="protein sequence ID" value="PAK95706.1"/>
    <property type="molecule type" value="Genomic_DNA"/>
</dbReference>
<comment type="similarity">
    <text evidence="5">Belongs to the zinc-containing alcohol dehydrogenase family.</text>
</comment>
<dbReference type="Proteomes" id="UP000076612">
    <property type="component" value="Unassembled WGS sequence"/>
</dbReference>
<dbReference type="Pfam" id="PF00107">
    <property type="entry name" value="ADH_zinc_N"/>
    <property type="match status" value="1"/>
</dbReference>
<evidence type="ECO:0000313" key="12">
    <source>
        <dbReference type="Proteomes" id="UP000216867"/>
    </source>
</evidence>
<dbReference type="SUPFAM" id="SSF51735">
    <property type="entry name" value="NAD(P)-binding Rossmann-fold domains"/>
    <property type="match status" value="1"/>
</dbReference>
<dbReference type="PROSITE" id="PS00059">
    <property type="entry name" value="ADH_ZINC"/>
    <property type="match status" value="1"/>
</dbReference>
<dbReference type="AlphaFoldDB" id="A0A163AXW1"/>
<evidence type="ECO:0000313" key="9">
    <source>
        <dbReference type="EMBL" id="QPS33354.1"/>
    </source>
</evidence>
<feature type="domain" description="Enoyl reductase (ER)" evidence="6">
    <location>
        <begin position="10"/>
        <end position="353"/>
    </location>
</feature>
<dbReference type="KEGG" id="bcau:I6G59_15650"/>
<evidence type="ECO:0000313" key="11">
    <source>
        <dbReference type="Proteomes" id="UP000076612"/>
    </source>
</evidence>
<dbReference type="InterPro" id="IPR050129">
    <property type="entry name" value="Zn_alcohol_dh"/>
</dbReference>
<dbReference type="EMBL" id="CAACXN010000015">
    <property type="protein sequence ID" value="VEW14438.1"/>
    <property type="molecule type" value="Genomic_DNA"/>
</dbReference>
<dbReference type="SMART" id="SM00829">
    <property type="entry name" value="PKS_ER"/>
    <property type="match status" value="1"/>
</dbReference>
<reference evidence="8 12" key="3">
    <citation type="submission" date="2017-04" db="EMBL/GenBank/DDBJ databases">
        <title>Kefir bacterial isolates.</title>
        <authorList>
            <person name="Kim Y."/>
            <person name="Blasche S."/>
            <person name="Patil K.R."/>
        </authorList>
    </citation>
    <scope>NUCLEOTIDE SEQUENCE [LARGE SCALE GENOMIC DNA]</scope>
    <source>
        <strain evidence="8 12">OG2</strain>
    </source>
</reference>
<dbReference type="InterPro" id="IPR013149">
    <property type="entry name" value="ADH-like_C"/>
</dbReference>
<keyword evidence="3 5" id="KW-0862">Zinc</keyword>
<dbReference type="InterPro" id="IPR020843">
    <property type="entry name" value="ER"/>
</dbReference>
<dbReference type="InterPro" id="IPR002328">
    <property type="entry name" value="ADH_Zn_CS"/>
</dbReference>
<evidence type="ECO:0000313" key="10">
    <source>
        <dbReference type="EMBL" id="VEW14438.1"/>
    </source>
</evidence>
<dbReference type="GO" id="GO:0008270">
    <property type="term" value="F:zinc ion binding"/>
    <property type="evidence" value="ECO:0007669"/>
    <property type="project" value="InterPro"/>
</dbReference>
<protein>
    <submittedName>
        <fullName evidence="9 10">Alcohol dehydrogenase</fullName>
        <ecNumber evidence="10">1.1.1.1</ecNumber>
    </submittedName>
</protein>
<dbReference type="EC" id="1.1.1.1" evidence="10"/>
<dbReference type="EMBL" id="LQQR01000006">
    <property type="protein sequence ID" value="KZE22893.1"/>
    <property type="molecule type" value="Genomic_DNA"/>
</dbReference>
<dbReference type="Pfam" id="PF08240">
    <property type="entry name" value="ADH_N"/>
    <property type="match status" value="1"/>
</dbReference>
<reference evidence="9 14" key="5">
    <citation type="submission" date="2020-12" db="EMBL/GenBank/DDBJ databases">
        <title>FDA dAtabase for Regulatory Grade micrObial Sequences (FDA-ARGOS): Supporting development and validation of Infectious Disease Dx tests.</title>
        <authorList>
            <person name="Sproer C."/>
            <person name="Gronow S."/>
            <person name="Severitt S."/>
            <person name="Schroder I."/>
            <person name="Tallon L."/>
            <person name="Sadzewicz L."/>
            <person name="Zhao X."/>
            <person name="Boylan J."/>
            <person name="Ott S."/>
            <person name="Bowen H."/>
            <person name="Vavikolanu K."/>
            <person name="Mehta A."/>
            <person name="Aluvathingal J."/>
            <person name="Nadendla S."/>
            <person name="Lowell S."/>
            <person name="Myers T."/>
            <person name="Yan Y."/>
            <person name="Sichtig H."/>
        </authorList>
    </citation>
    <scope>NUCLEOTIDE SEQUENCE [LARGE SCALE GENOMIC DNA]</scope>
    <source>
        <strain evidence="9 14">FDAARGOS_902</strain>
    </source>
</reference>
<evidence type="ECO:0000256" key="3">
    <source>
        <dbReference type="ARBA" id="ARBA00022833"/>
    </source>
</evidence>
<comment type="cofactor">
    <cofactor evidence="1 5">
        <name>Zn(2+)</name>
        <dbReference type="ChEBI" id="CHEBI:29105"/>
    </cofactor>
</comment>
<dbReference type="Proteomes" id="UP000216867">
    <property type="component" value="Unassembled WGS sequence"/>
</dbReference>
<reference evidence="11" key="1">
    <citation type="submission" date="2016-01" db="EMBL/GenBank/DDBJ databases">
        <title>Draft genome of Chromobacterium sp. F49.</title>
        <authorList>
            <person name="Hong K.W."/>
        </authorList>
    </citation>
    <scope>NUCLEOTIDE SEQUENCE [LARGE SCALE GENOMIC DNA]</scope>
    <source>
        <strain evidence="11">M40</strain>
    </source>
</reference>
<dbReference type="SUPFAM" id="SSF50129">
    <property type="entry name" value="GroES-like"/>
    <property type="match status" value="1"/>
</dbReference>
<gene>
    <name evidence="10" type="primary">adh_1</name>
    <name evidence="7" type="ORF">AVW13_05835</name>
    <name evidence="8" type="ORF">B8X04_08120</name>
    <name evidence="9" type="ORF">I6G59_15650</name>
    <name evidence="10" type="ORF">NCTC12391_02579</name>
</gene>
<sequence>MRAIVYDRFSTPPQLADIPAPTAPDHGVVIDVDATGVCRSDHHAWSGHDETVSLPHVPGHELVGRIASAGPAVEGFHVGERVTVPFVCGCGTCRWCRSGNAHVCPNQTQPGFTHFGSWADQVVIHHADANLVAVPEELPDSALVGLGCRFATAFHGLRVRAELQAGETVAVFGCGGVGLSTIMIARAIGAQVIAVDISDAALDRARDLGASRTVSARGLGPGELAEAVIRAAGAVEPAADRPGGVAVTVDALGRQDTITSAIASLGPLGRHVQIGLLDGEPVIDVPRVIALELSILGSHGMAAAGYPELVALVASGDLRPQDLVTTTIGLDQAPQAMLDMDDAGAATAGMTLIDLGLGR</sequence>
<evidence type="ECO:0000313" key="14">
    <source>
        <dbReference type="Proteomes" id="UP000594979"/>
    </source>
</evidence>
<dbReference type="EMBL" id="CP065682">
    <property type="protein sequence ID" value="QPS33354.1"/>
    <property type="molecule type" value="Genomic_DNA"/>
</dbReference>
<dbReference type="Gene3D" id="3.90.180.10">
    <property type="entry name" value="Medium-chain alcohol dehydrogenases, catalytic domain"/>
    <property type="match status" value="1"/>
</dbReference>
<evidence type="ECO:0000313" key="7">
    <source>
        <dbReference type="EMBL" id="KZE22893.1"/>
    </source>
</evidence>
<dbReference type="InterPro" id="IPR036291">
    <property type="entry name" value="NAD(P)-bd_dom_sf"/>
</dbReference>
<keyword evidence="4 10" id="KW-0560">Oxidoreductase</keyword>
<keyword evidence="2 5" id="KW-0479">Metal-binding</keyword>
<dbReference type="Proteomes" id="UP000386281">
    <property type="component" value="Unassembled WGS sequence"/>
</dbReference>
<evidence type="ECO:0000256" key="4">
    <source>
        <dbReference type="ARBA" id="ARBA00023002"/>
    </source>
</evidence>
<name>A0A163AXW1_9MICO</name>
<evidence type="ECO:0000259" key="6">
    <source>
        <dbReference type="SMART" id="SM00829"/>
    </source>
</evidence>
<evidence type="ECO:0000313" key="8">
    <source>
        <dbReference type="EMBL" id="PAK95706.1"/>
    </source>
</evidence>
<evidence type="ECO:0000256" key="2">
    <source>
        <dbReference type="ARBA" id="ARBA00022723"/>
    </source>
</evidence>
<dbReference type="GO" id="GO:0004022">
    <property type="term" value="F:alcohol dehydrogenase (NAD+) activity"/>
    <property type="evidence" value="ECO:0007669"/>
    <property type="project" value="UniProtKB-EC"/>
</dbReference>
<dbReference type="Proteomes" id="UP000594979">
    <property type="component" value="Chromosome"/>
</dbReference>
<dbReference type="PANTHER" id="PTHR43401:SF5">
    <property type="entry name" value="ALCOHOL DEHYDROGENASE-RELATED"/>
    <property type="match status" value="1"/>
</dbReference>
<organism evidence="10 13">
    <name type="scientific">Brevibacterium casei</name>
    <dbReference type="NCBI Taxonomy" id="33889"/>
    <lineage>
        <taxon>Bacteria</taxon>
        <taxon>Bacillati</taxon>
        <taxon>Actinomycetota</taxon>
        <taxon>Actinomycetes</taxon>
        <taxon>Micrococcales</taxon>
        <taxon>Brevibacteriaceae</taxon>
        <taxon>Brevibacterium</taxon>
    </lineage>
</organism>